<feature type="coiled-coil region" evidence="1">
    <location>
        <begin position="30"/>
        <end position="117"/>
    </location>
</feature>
<comment type="caution">
    <text evidence="2">The sequence shown here is derived from an EMBL/GenBank/DDBJ whole genome shotgun (WGS) entry which is preliminary data.</text>
</comment>
<protein>
    <recommendedName>
        <fullName evidence="4">Nuf2 DHR10-like domain-containing protein</fullName>
    </recommendedName>
</protein>
<keyword evidence="1" id="KW-0175">Coiled coil</keyword>
<dbReference type="AlphaFoldDB" id="A0AAU9XS52"/>
<dbReference type="Proteomes" id="UP001159428">
    <property type="component" value="Unassembled WGS sequence"/>
</dbReference>
<keyword evidence="3" id="KW-1185">Reference proteome</keyword>
<organism evidence="2 3">
    <name type="scientific">Pocillopora meandrina</name>
    <dbReference type="NCBI Taxonomy" id="46732"/>
    <lineage>
        <taxon>Eukaryota</taxon>
        <taxon>Metazoa</taxon>
        <taxon>Cnidaria</taxon>
        <taxon>Anthozoa</taxon>
        <taxon>Hexacorallia</taxon>
        <taxon>Scleractinia</taxon>
        <taxon>Astrocoeniina</taxon>
        <taxon>Pocilloporidae</taxon>
        <taxon>Pocillopora</taxon>
    </lineage>
</organism>
<proteinExistence type="predicted"/>
<evidence type="ECO:0000313" key="3">
    <source>
        <dbReference type="Proteomes" id="UP001159428"/>
    </source>
</evidence>
<reference evidence="2 3" key="1">
    <citation type="submission" date="2022-05" db="EMBL/GenBank/DDBJ databases">
        <authorList>
            <consortium name="Genoscope - CEA"/>
            <person name="William W."/>
        </authorList>
    </citation>
    <scope>NUCLEOTIDE SEQUENCE [LARGE SCALE GENOMIC DNA]</scope>
</reference>
<sequence>MNEKAVEYTGVLNARLNKVQQDFDQQLISIDRLATENTQKATELKAKEDEINGLRQETLHQSAIGEAIQRKLRAIEDQKIEAEQREETLKGQVSALKKELESSRKQTEADKKAIDDLVCARDILNKVLQPCQFYS</sequence>
<evidence type="ECO:0000256" key="1">
    <source>
        <dbReference type="SAM" id="Coils"/>
    </source>
</evidence>
<name>A0AAU9XS52_9CNID</name>
<evidence type="ECO:0008006" key="4">
    <source>
        <dbReference type="Google" id="ProtNLM"/>
    </source>
</evidence>
<gene>
    <name evidence="2" type="ORF">PMEA_00029554</name>
</gene>
<evidence type="ECO:0000313" key="2">
    <source>
        <dbReference type="EMBL" id="CAH3156396.1"/>
    </source>
</evidence>
<accession>A0AAU9XS52</accession>
<dbReference type="EMBL" id="CALNXJ010000061">
    <property type="protein sequence ID" value="CAH3156396.1"/>
    <property type="molecule type" value="Genomic_DNA"/>
</dbReference>